<feature type="domain" description="VOC" evidence="2">
    <location>
        <begin position="169"/>
        <end position="279"/>
    </location>
</feature>
<name>A0AAW4PSM4_9EURY</name>
<feature type="domain" description="VOC" evidence="2">
    <location>
        <begin position="13"/>
        <end position="128"/>
    </location>
</feature>
<evidence type="ECO:0000313" key="3">
    <source>
        <dbReference type="EMBL" id="MBX0323679.1"/>
    </source>
</evidence>
<dbReference type="SUPFAM" id="SSF54593">
    <property type="entry name" value="Glyoxalase/Bleomycin resistance protein/Dihydroxybiphenyl dioxygenase"/>
    <property type="match status" value="2"/>
</dbReference>
<dbReference type="InterPro" id="IPR029068">
    <property type="entry name" value="Glyas_Bleomycin-R_OHBP_Dase"/>
</dbReference>
<dbReference type="EMBL" id="RKLR01000003">
    <property type="protein sequence ID" value="MBX0323679.1"/>
    <property type="molecule type" value="Genomic_DNA"/>
</dbReference>
<dbReference type="PANTHER" id="PTHR43279:SF1">
    <property type="entry name" value="CATECHOL-2,3-DIOXYGENASE"/>
    <property type="match status" value="1"/>
</dbReference>
<comment type="caution">
    <text evidence="3">The sequence shown here is derived from an EMBL/GenBank/DDBJ whole genome shotgun (WGS) entry which is preliminary data.</text>
</comment>
<accession>A0AAW4PSM4</accession>
<dbReference type="RefSeq" id="WP_220618633.1">
    <property type="nucleotide sequence ID" value="NZ_RKLR01000003.1"/>
</dbReference>
<organism evidence="3 4">
    <name type="scientific">Haloarcula rubra</name>
    <dbReference type="NCBI Taxonomy" id="2487747"/>
    <lineage>
        <taxon>Archaea</taxon>
        <taxon>Methanobacteriati</taxon>
        <taxon>Methanobacteriota</taxon>
        <taxon>Stenosarchaea group</taxon>
        <taxon>Halobacteria</taxon>
        <taxon>Halobacteriales</taxon>
        <taxon>Haloarculaceae</taxon>
        <taxon>Haloarcula</taxon>
    </lineage>
</organism>
<dbReference type="AlphaFoldDB" id="A0AAW4PSM4"/>
<protein>
    <submittedName>
        <fullName evidence="3">VOC family protein</fullName>
    </submittedName>
</protein>
<dbReference type="Proteomes" id="UP001430377">
    <property type="component" value="Unassembled WGS sequence"/>
</dbReference>
<dbReference type="Gene3D" id="3.10.180.10">
    <property type="entry name" value="2,3-Dihydroxybiphenyl 1,2-Dioxygenase, domain 1"/>
    <property type="match status" value="2"/>
</dbReference>
<dbReference type="GO" id="GO:0004462">
    <property type="term" value="F:lactoylglutathione lyase activity"/>
    <property type="evidence" value="ECO:0007669"/>
    <property type="project" value="InterPro"/>
</dbReference>
<gene>
    <name evidence="3" type="ORF">EGH21_11630</name>
</gene>
<sequence length="279" mass="29719">MTDETGTLPDETGIGRVALTVGDANDTAEFYETVVGLTVQARRDDRVVLGDGETALVELHEDPEAPERSRRSAGLFHTAFRVPSRAALGDALERVDAEWQLSGASDHLVSEALYCRDPEGNGVEIYRDRPRAEWNETPDGGVEMATEQLDTAGVRADATGARTVPEGTDVGHVHLEVTSLDAARAFYVDALGMNVRTTYDGALFLAAGDYHHHVGANVWNGRTDPASGRGLAWFELVLPDAGAVEAATDRLSAAGYEVASAGEAATVTDDDGITLRLRA</sequence>
<dbReference type="InterPro" id="IPR037523">
    <property type="entry name" value="VOC_core"/>
</dbReference>
<dbReference type="PANTHER" id="PTHR43279">
    <property type="entry name" value="CATECHOL-2,3-DIOXYGENASE"/>
    <property type="match status" value="1"/>
</dbReference>
<dbReference type="Pfam" id="PF00903">
    <property type="entry name" value="Glyoxalase"/>
    <property type="match status" value="2"/>
</dbReference>
<keyword evidence="1" id="KW-0479">Metal-binding</keyword>
<reference evidence="3 4" key="1">
    <citation type="submission" date="2021-06" db="EMBL/GenBank/DDBJ databases">
        <title>Halomicroarcula sp. a new haloarchaeum isolated from saline soil.</title>
        <authorList>
            <person name="Duran-Viseras A."/>
            <person name="Sanchez-Porro C."/>
            <person name="Ventosa A."/>
        </authorList>
    </citation>
    <scope>NUCLEOTIDE SEQUENCE [LARGE SCALE GENOMIC DNA]</scope>
    <source>
        <strain evidence="3 4">F13</strain>
    </source>
</reference>
<dbReference type="InterPro" id="IPR004360">
    <property type="entry name" value="Glyas_Fos-R_dOase_dom"/>
</dbReference>
<keyword evidence="4" id="KW-1185">Reference proteome</keyword>
<dbReference type="GO" id="GO:0046872">
    <property type="term" value="F:metal ion binding"/>
    <property type="evidence" value="ECO:0007669"/>
    <property type="project" value="UniProtKB-KW"/>
</dbReference>
<evidence type="ECO:0000259" key="2">
    <source>
        <dbReference type="PROSITE" id="PS51819"/>
    </source>
</evidence>
<dbReference type="PROSITE" id="PS51819">
    <property type="entry name" value="VOC"/>
    <property type="match status" value="2"/>
</dbReference>
<dbReference type="PROSITE" id="PS00934">
    <property type="entry name" value="GLYOXALASE_I_1"/>
    <property type="match status" value="1"/>
</dbReference>
<proteinExistence type="predicted"/>
<evidence type="ECO:0000256" key="1">
    <source>
        <dbReference type="ARBA" id="ARBA00022723"/>
    </source>
</evidence>
<dbReference type="InterPro" id="IPR018146">
    <property type="entry name" value="Glyoxalase_1_CS"/>
</dbReference>
<evidence type="ECO:0000313" key="4">
    <source>
        <dbReference type="Proteomes" id="UP001430377"/>
    </source>
</evidence>